<organism evidence="11 12">
    <name type="scientific">Paenibacillus glucanolyticus</name>
    <dbReference type="NCBI Taxonomy" id="59843"/>
    <lineage>
        <taxon>Bacteria</taxon>
        <taxon>Bacillati</taxon>
        <taxon>Bacillota</taxon>
        <taxon>Bacilli</taxon>
        <taxon>Bacillales</taxon>
        <taxon>Paenibacillaceae</taxon>
        <taxon>Paenibacillus</taxon>
    </lineage>
</organism>
<dbReference type="InterPro" id="IPR006558">
    <property type="entry name" value="LamG-like"/>
</dbReference>
<comment type="similarity">
    <text evidence="2">Belongs to the glycosyl hydrolase 43 family.</text>
</comment>
<feature type="active site" description="Proton donor" evidence="7">
    <location>
        <position position="247"/>
    </location>
</feature>
<evidence type="ECO:0000256" key="1">
    <source>
        <dbReference type="ARBA" id="ARBA00004834"/>
    </source>
</evidence>
<keyword evidence="5" id="KW-1015">Disulfide bond</keyword>
<feature type="chain" id="PRO_5039648157" evidence="9">
    <location>
        <begin position="28"/>
        <end position="801"/>
    </location>
</feature>
<dbReference type="InterPro" id="IPR050727">
    <property type="entry name" value="GH43_arabinanases"/>
</dbReference>
<name>A0A163JLT5_9BACL</name>
<sequence>MHQNMLRKTAAASLVAALLIGGLTSMGQGAVVSSPDVYAEAGASKKADKTPVFREASVHDPSVIKTGDTYYVFGSHLAAAKSKDLLNWDMVASGVTNGNPLIPNVTEELKETLAWAQSDTLWAADVIQLADGKFYMYYNACKGDSPRSAMGVAVADQIEGPYKDTGIILKSGMWDEISEDGTVYDATKHPNVVDPDVFFDKNGKLWMVYGSYSGGIFIMEMDAKTGKPLPGQGYGKKLLGGNHSRIEGPYMLYNPETDYYYLYLSYGGLDAAGGYNMRVVRSKSPDGPFYDAEGNDMREVKADPALPLFDDRSIEPYGVKLMGNYLFQRLIGDPGTGIGTGAVSPGHNSVYYDERSGRTFLIFHSRFPLRGEEHEIRVHELYMNEEGWPVAAPYRYAGEEAKHNHKITPNDAAGEYKLIHHGKDISAAMKESVSIELHKNGKVTGGAAGTWKISGKRDVQLTLDGVGYTGVLAEQWDPDAKRQVMTFTALSADGAAVWGARQLDRSDKETVNAVKKDLSIGDVSGIFYDLTLPSQASGGTVIGWSSSHPEVITASGKVKRPAAGTGDAKVTLTAQITKGKSKASRAFEVNVLQQPAGPLLLNYPFSENKGNAVLDSSANGFHGKVVGGVQWNEQSRQGGGMEFNGTDGYIELPNQVTDTEDFTFAAWVYWKGGAPWQRVLDAGNGLARHMFLTPSQHSGVLQFTLHGSGGDQSLLSAVPLPTNEWTHVAVTLQGDTGKLYVNGQVVASGDHMKLNPNELLATEVYLGRSRFAADPYFNGSLDEVRIYNKALTVEEIKKLAE</sequence>
<dbReference type="InterPro" id="IPR006710">
    <property type="entry name" value="Glyco_hydro_43"/>
</dbReference>
<proteinExistence type="inferred from homology"/>
<evidence type="ECO:0000256" key="8">
    <source>
        <dbReference type="PIRSR" id="PIRSR606710-2"/>
    </source>
</evidence>
<dbReference type="PANTHER" id="PTHR43301">
    <property type="entry name" value="ARABINAN ENDO-1,5-ALPHA-L-ARABINOSIDASE"/>
    <property type="match status" value="1"/>
</dbReference>
<feature type="active site" description="Proton acceptor" evidence="7">
    <location>
        <position position="60"/>
    </location>
</feature>
<dbReference type="GeneID" id="97558000"/>
<dbReference type="AlphaFoldDB" id="A0A163JLT5"/>
<dbReference type="SUPFAM" id="SSF49899">
    <property type="entry name" value="Concanavalin A-like lectins/glucanases"/>
    <property type="match status" value="1"/>
</dbReference>
<dbReference type="SUPFAM" id="SSF75005">
    <property type="entry name" value="Arabinanase/levansucrase/invertase"/>
    <property type="match status" value="1"/>
</dbReference>
<dbReference type="STRING" id="59843.A3958_11945"/>
<evidence type="ECO:0000256" key="2">
    <source>
        <dbReference type="ARBA" id="ARBA00009865"/>
    </source>
</evidence>
<dbReference type="InterPro" id="IPR046780">
    <property type="entry name" value="aBig_2"/>
</dbReference>
<evidence type="ECO:0000256" key="9">
    <source>
        <dbReference type="SAM" id="SignalP"/>
    </source>
</evidence>
<dbReference type="PANTHER" id="PTHR43301:SF3">
    <property type="entry name" value="ARABINAN ENDO-1,5-ALPHA-L-ARABINOSIDASE A-RELATED"/>
    <property type="match status" value="1"/>
</dbReference>
<evidence type="ECO:0000256" key="6">
    <source>
        <dbReference type="ARBA" id="ARBA00023295"/>
    </source>
</evidence>
<evidence type="ECO:0000256" key="5">
    <source>
        <dbReference type="ARBA" id="ARBA00023157"/>
    </source>
</evidence>
<feature type="signal peptide" evidence="9">
    <location>
        <begin position="1"/>
        <end position="27"/>
    </location>
</feature>
<protein>
    <submittedName>
        <fullName evidence="11">Glycoside hydrolase</fullName>
    </submittedName>
</protein>
<dbReference type="Gene3D" id="2.115.10.20">
    <property type="entry name" value="Glycosyl hydrolase domain, family 43"/>
    <property type="match status" value="1"/>
</dbReference>
<evidence type="ECO:0000256" key="7">
    <source>
        <dbReference type="PIRSR" id="PIRSR606710-1"/>
    </source>
</evidence>
<comment type="caution">
    <text evidence="11">The sequence shown here is derived from an EMBL/GenBank/DDBJ whole genome shotgun (WGS) entry which is preliminary data.</text>
</comment>
<feature type="domain" description="LamG-like jellyroll fold" evidence="10">
    <location>
        <begin position="660"/>
        <end position="794"/>
    </location>
</feature>
<comment type="pathway">
    <text evidence="1">Glycan metabolism; L-arabinan degradation.</text>
</comment>
<evidence type="ECO:0000259" key="10">
    <source>
        <dbReference type="SMART" id="SM00560"/>
    </source>
</evidence>
<accession>A0A163JLT5</accession>
<dbReference type="Pfam" id="PF20578">
    <property type="entry name" value="aBig_2"/>
    <property type="match status" value="1"/>
</dbReference>
<dbReference type="CDD" id="cd18832">
    <property type="entry name" value="GH43_GsAbnA-like"/>
    <property type="match status" value="1"/>
</dbReference>
<dbReference type="Proteomes" id="UP000076796">
    <property type="component" value="Unassembled WGS sequence"/>
</dbReference>
<dbReference type="InterPro" id="IPR013320">
    <property type="entry name" value="ConA-like_dom_sf"/>
</dbReference>
<evidence type="ECO:0000313" key="11">
    <source>
        <dbReference type="EMBL" id="KZS46664.1"/>
    </source>
</evidence>
<reference evidence="11" key="1">
    <citation type="journal article" date="2016" name="Genome Announc.">
        <title>Draft genomes of two strains of Paenibacillus glucanolyticus with capability to degrade lignocellulose.</title>
        <authorList>
            <person name="Mathews S.L."/>
            <person name="Pawlak J."/>
            <person name="Grunden A.M."/>
        </authorList>
    </citation>
    <scope>NUCLEOTIDE SEQUENCE [LARGE SCALE GENOMIC DNA]</scope>
    <source>
        <strain evidence="11">SLM1</strain>
    </source>
</reference>
<dbReference type="Gene3D" id="2.60.120.200">
    <property type="match status" value="1"/>
</dbReference>
<dbReference type="GO" id="GO:0004553">
    <property type="term" value="F:hydrolase activity, hydrolyzing O-glycosyl compounds"/>
    <property type="evidence" value="ECO:0007669"/>
    <property type="project" value="InterPro"/>
</dbReference>
<keyword evidence="4 11" id="KW-0378">Hydrolase</keyword>
<dbReference type="InterPro" id="IPR032291">
    <property type="entry name" value="Abn2_C"/>
</dbReference>
<dbReference type="EMBL" id="LWMH01000001">
    <property type="protein sequence ID" value="KZS46664.1"/>
    <property type="molecule type" value="Genomic_DNA"/>
</dbReference>
<gene>
    <name evidence="11" type="ORF">AWU65_12405</name>
</gene>
<dbReference type="Gene3D" id="2.40.128.10">
    <property type="match status" value="1"/>
</dbReference>
<keyword evidence="12" id="KW-1185">Reference proteome</keyword>
<dbReference type="Pfam" id="PF16369">
    <property type="entry name" value="GH43_C"/>
    <property type="match status" value="1"/>
</dbReference>
<keyword evidence="3 9" id="KW-0732">Signal</keyword>
<evidence type="ECO:0000256" key="4">
    <source>
        <dbReference type="ARBA" id="ARBA00022801"/>
    </source>
</evidence>
<dbReference type="RefSeq" id="WP_063478452.1">
    <property type="nucleotide sequence ID" value="NZ_CP147845.1"/>
</dbReference>
<dbReference type="Pfam" id="PF13385">
    <property type="entry name" value="Laminin_G_3"/>
    <property type="match status" value="1"/>
</dbReference>
<evidence type="ECO:0000256" key="3">
    <source>
        <dbReference type="ARBA" id="ARBA00022729"/>
    </source>
</evidence>
<dbReference type="InterPro" id="IPR023296">
    <property type="entry name" value="Glyco_hydro_beta-prop_sf"/>
</dbReference>
<evidence type="ECO:0000313" key="12">
    <source>
        <dbReference type="Proteomes" id="UP000076796"/>
    </source>
</evidence>
<dbReference type="Pfam" id="PF04616">
    <property type="entry name" value="Glyco_hydro_43"/>
    <property type="match status" value="1"/>
</dbReference>
<keyword evidence="6" id="KW-0326">Glycosidase</keyword>
<dbReference type="SMART" id="SM00560">
    <property type="entry name" value="LamGL"/>
    <property type="match status" value="1"/>
</dbReference>
<dbReference type="OrthoDB" id="9801455at2"/>
<dbReference type="GO" id="GO:0005975">
    <property type="term" value="P:carbohydrate metabolic process"/>
    <property type="evidence" value="ECO:0007669"/>
    <property type="project" value="InterPro"/>
</dbReference>
<feature type="site" description="Important for catalytic activity, responsible for pKa modulation of the active site Glu and correct orientation of both the proton donor and substrate" evidence="8">
    <location>
        <position position="194"/>
    </location>
</feature>